<dbReference type="InterPro" id="IPR017441">
    <property type="entry name" value="Protein_kinase_ATP_BS"/>
</dbReference>
<dbReference type="GO" id="GO:0050254">
    <property type="term" value="F:rhodopsin kinase activity"/>
    <property type="evidence" value="ECO:0007669"/>
    <property type="project" value="UniProtKB-ARBA"/>
</dbReference>
<evidence type="ECO:0000256" key="11">
    <source>
        <dbReference type="RuleBase" id="RU000308"/>
    </source>
</evidence>
<dbReference type="InterPro" id="IPR000719">
    <property type="entry name" value="Prot_kinase_dom"/>
</dbReference>
<dbReference type="Gene3D" id="1.10.510.10">
    <property type="entry name" value="Transferase(Phosphotransferase) domain 1"/>
    <property type="match status" value="1"/>
</dbReference>
<evidence type="ECO:0000313" key="16">
    <source>
        <dbReference type="Ensembl" id="ENSSFOP00015068390.1"/>
    </source>
</evidence>
<dbReference type="SUPFAM" id="SSF56112">
    <property type="entry name" value="Protein kinase-like (PK-like)"/>
    <property type="match status" value="1"/>
</dbReference>
<dbReference type="PRINTS" id="PR00717">
    <property type="entry name" value="GPCRKINASE"/>
</dbReference>
<keyword evidence="7 11" id="KW-0418">Kinase</keyword>
<feature type="domain" description="RGS" evidence="14">
    <location>
        <begin position="64"/>
        <end position="123"/>
    </location>
</feature>
<evidence type="ECO:0000256" key="4">
    <source>
        <dbReference type="ARBA" id="ARBA00022553"/>
    </source>
</evidence>
<protein>
    <recommendedName>
        <fullName evidence="11">G protein-coupled receptor kinase</fullName>
        <ecNumber evidence="11">2.7.11.-</ecNumber>
    </recommendedName>
</protein>
<keyword evidence="12" id="KW-1133">Transmembrane helix</keyword>
<evidence type="ECO:0000259" key="13">
    <source>
        <dbReference type="PROSITE" id="PS50011"/>
    </source>
</evidence>
<dbReference type="Ensembl" id="ENSSFOT00015072458.1">
    <property type="protein sequence ID" value="ENSSFOP00015068390.1"/>
    <property type="gene ID" value="ENSSFOG00015012646.2"/>
</dbReference>
<organism evidence="16 17">
    <name type="scientific">Scleropages formosus</name>
    <name type="common">Asian bonytongue</name>
    <name type="synonym">Osteoglossum formosum</name>
    <dbReference type="NCBI Taxonomy" id="113540"/>
    <lineage>
        <taxon>Eukaryota</taxon>
        <taxon>Metazoa</taxon>
        <taxon>Chordata</taxon>
        <taxon>Craniata</taxon>
        <taxon>Vertebrata</taxon>
        <taxon>Euteleostomi</taxon>
        <taxon>Actinopterygii</taxon>
        <taxon>Neopterygii</taxon>
        <taxon>Teleostei</taxon>
        <taxon>Osteoglossocephala</taxon>
        <taxon>Osteoglossomorpha</taxon>
        <taxon>Osteoglossiformes</taxon>
        <taxon>Osteoglossidae</taxon>
        <taxon>Scleropages</taxon>
    </lineage>
</organism>
<keyword evidence="12" id="KW-0472">Membrane</keyword>
<evidence type="ECO:0000256" key="6">
    <source>
        <dbReference type="ARBA" id="ARBA00022741"/>
    </source>
</evidence>
<feature type="domain" description="Protein kinase" evidence="13">
    <location>
        <begin position="175"/>
        <end position="437"/>
    </location>
</feature>
<dbReference type="EC" id="2.7.11.-" evidence="11"/>
<evidence type="ECO:0000256" key="10">
    <source>
        <dbReference type="PROSITE-ProRule" id="PRU10141"/>
    </source>
</evidence>
<accession>A0A8C9W3U4</accession>
<dbReference type="InterPro" id="IPR000239">
    <property type="entry name" value="GPCR_kinase"/>
</dbReference>
<evidence type="ECO:0000259" key="14">
    <source>
        <dbReference type="PROSITE" id="PS50132"/>
    </source>
</evidence>
<comment type="catalytic activity">
    <reaction evidence="1">
        <text>[G-protein-coupled receptor] + ATP = [G-protein-coupled receptor]-phosphate + ADP + H(+)</text>
        <dbReference type="Rhea" id="RHEA:12008"/>
        <dbReference type="Rhea" id="RHEA-COMP:11260"/>
        <dbReference type="Rhea" id="RHEA-COMP:11261"/>
        <dbReference type="ChEBI" id="CHEBI:15378"/>
        <dbReference type="ChEBI" id="CHEBI:30616"/>
        <dbReference type="ChEBI" id="CHEBI:43176"/>
        <dbReference type="ChEBI" id="CHEBI:68546"/>
        <dbReference type="ChEBI" id="CHEBI:456216"/>
        <dbReference type="EC" id="2.7.11.16"/>
    </reaction>
</comment>
<dbReference type="AlphaFoldDB" id="A0A8C9W3U4"/>
<keyword evidence="12" id="KW-0812">Transmembrane</keyword>
<keyword evidence="5 11" id="KW-0808">Transferase</keyword>
<dbReference type="SMART" id="SM00315">
    <property type="entry name" value="RGS"/>
    <property type="match status" value="1"/>
</dbReference>
<dbReference type="GO" id="GO:0007165">
    <property type="term" value="P:signal transduction"/>
    <property type="evidence" value="ECO:0007669"/>
    <property type="project" value="InterPro"/>
</dbReference>
<evidence type="ECO:0000256" key="12">
    <source>
        <dbReference type="SAM" id="Phobius"/>
    </source>
</evidence>
<dbReference type="PANTHER" id="PTHR24355:SF26">
    <property type="entry name" value="G PROTEIN-COUPLED RECEPTOR KINASE"/>
    <property type="match status" value="1"/>
</dbReference>
<dbReference type="InterPro" id="IPR000961">
    <property type="entry name" value="AGC-kinase_C"/>
</dbReference>
<dbReference type="Pfam" id="PF00069">
    <property type="entry name" value="Pkinase"/>
    <property type="match status" value="1"/>
</dbReference>
<keyword evidence="17" id="KW-1185">Reference proteome</keyword>
<dbReference type="GeneTree" id="ENSGT00940000164321"/>
<feature type="transmembrane region" description="Helical" evidence="12">
    <location>
        <begin position="536"/>
        <end position="567"/>
    </location>
</feature>
<dbReference type="PROSITE" id="PS51285">
    <property type="entry name" value="AGC_KINASE_CTER"/>
    <property type="match status" value="1"/>
</dbReference>
<dbReference type="InterPro" id="IPR016137">
    <property type="entry name" value="RGS"/>
</dbReference>
<dbReference type="CDD" id="cd05605">
    <property type="entry name" value="STKc_GRK4_like"/>
    <property type="match status" value="1"/>
</dbReference>
<dbReference type="FunFam" id="1.10.510.10:FF:000074">
    <property type="entry name" value="G protein-coupled receptor kinase"/>
    <property type="match status" value="1"/>
</dbReference>
<keyword evidence="4" id="KW-0597">Phosphoprotein</keyword>
<sequence>MTARVTDCGGSPSLTHPSCCVSTGGGGKRKGRSKKWREILRFPHISQCVELRSSIERDYSSLCVKQPIGRELFRMYCETKPKLKNCVRLLDAMDQYEVMPDEKRRSHGEEISQECVPEVAESYGQLCRHNLELSPLFLLPPLHGTPFMDFQDSMYFDRFLQWKMLERQPITKETFRQYRVLGKGGFGEVCACQVRATGKMYACKKLEKKRIKKRKGEAMALNEKQILEQVNSRFVVSLAYAYETKDALCLVLTIMNGGDLKFHIYNMGTPGFEKERVQFYAAEICCGLEHLHRESIVYRDLKPENILLDDNGHIRISDLGLAIKVPEGELIRGRVGTVGYMAPEVISNEKYAMSPDWWGLGCLIYEMTAGRSPFRARKERVKREEVEHRVMEEQEEYGSRFAEDAEAICRLLLTKDPKQRLGCQSDGAAEVKAQPFFKNINFKRLEAGIEEPPFVPDPRAVYCKDVLDIEQFSTVKGVNLDQTDNDFYAKFSTGSVSIPWQNEMIETECFKDLNVFGPNGSRPPDLDWDQPPEPKIFIFVALYFCYYSFIIFTIIVAVVCGVSFLSLHAF</sequence>
<feature type="domain" description="AGC-kinase C-terminal" evidence="15">
    <location>
        <begin position="438"/>
        <end position="503"/>
    </location>
</feature>
<dbReference type="InterPro" id="IPR011009">
    <property type="entry name" value="Kinase-like_dom_sf"/>
</dbReference>
<evidence type="ECO:0000259" key="15">
    <source>
        <dbReference type="PROSITE" id="PS51285"/>
    </source>
</evidence>
<gene>
    <name evidence="16" type="primary">LOC108936160</name>
</gene>
<dbReference type="Gene3D" id="3.30.200.20">
    <property type="entry name" value="Phosphorylase Kinase, domain 1"/>
    <property type="match status" value="1"/>
</dbReference>
<evidence type="ECO:0000256" key="5">
    <source>
        <dbReference type="ARBA" id="ARBA00022679"/>
    </source>
</evidence>
<reference evidence="16 17" key="1">
    <citation type="submission" date="2019-04" db="EMBL/GenBank/DDBJ databases">
        <authorList>
            <consortium name="Wellcome Sanger Institute Data Sharing"/>
        </authorList>
    </citation>
    <scope>NUCLEOTIDE SEQUENCE [LARGE SCALE GENOMIC DNA]</scope>
</reference>
<dbReference type="FunFam" id="1.10.167.10:FF:000009">
    <property type="entry name" value="G protein-coupled receptor kinase"/>
    <property type="match status" value="1"/>
</dbReference>
<dbReference type="SMART" id="SM00133">
    <property type="entry name" value="S_TK_X"/>
    <property type="match status" value="1"/>
</dbReference>
<dbReference type="GO" id="GO:0005524">
    <property type="term" value="F:ATP binding"/>
    <property type="evidence" value="ECO:0007669"/>
    <property type="project" value="UniProtKB-UniRule"/>
</dbReference>
<evidence type="ECO:0000256" key="3">
    <source>
        <dbReference type="ARBA" id="ARBA00022527"/>
    </source>
</evidence>
<keyword evidence="6 10" id="KW-0547">Nucleotide-binding</keyword>
<dbReference type="InterPro" id="IPR044926">
    <property type="entry name" value="RGS_subdomain_2"/>
</dbReference>
<feature type="active site" description="Proton acceptor" evidence="9">
    <location>
        <position position="300"/>
    </location>
</feature>
<dbReference type="SUPFAM" id="SSF48097">
    <property type="entry name" value="Regulator of G-protein signaling, RGS"/>
    <property type="match status" value="1"/>
</dbReference>
<keyword evidence="3 11" id="KW-0723">Serine/threonine-protein kinase</keyword>
<dbReference type="Proteomes" id="UP000694397">
    <property type="component" value="Chromosome 6"/>
</dbReference>
<evidence type="ECO:0000256" key="8">
    <source>
        <dbReference type="ARBA" id="ARBA00022840"/>
    </source>
</evidence>
<dbReference type="GO" id="GO:0009966">
    <property type="term" value="P:regulation of signal transduction"/>
    <property type="evidence" value="ECO:0007669"/>
    <property type="project" value="TreeGrafter"/>
</dbReference>
<dbReference type="SMART" id="SM00220">
    <property type="entry name" value="S_TKc"/>
    <property type="match status" value="1"/>
</dbReference>
<comment type="similarity">
    <text evidence="2 11">Belongs to the protein kinase superfamily. AGC Ser/Thr protein kinase family. GPRK subfamily.</text>
</comment>
<proteinExistence type="inferred from homology"/>
<evidence type="ECO:0000256" key="1">
    <source>
        <dbReference type="ARBA" id="ARBA00001256"/>
    </source>
</evidence>
<evidence type="ECO:0000313" key="17">
    <source>
        <dbReference type="Proteomes" id="UP000694397"/>
    </source>
</evidence>
<reference evidence="16" key="2">
    <citation type="submission" date="2025-08" db="UniProtKB">
        <authorList>
            <consortium name="Ensembl"/>
        </authorList>
    </citation>
    <scope>IDENTIFICATION</scope>
</reference>
<evidence type="ECO:0000256" key="9">
    <source>
        <dbReference type="PIRSR" id="PIRSR600239-51"/>
    </source>
</evidence>
<dbReference type="GO" id="GO:0005737">
    <property type="term" value="C:cytoplasm"/>
    <property type="evidence" value="ECO:0007669"/>
    <property type="project" value="TreeGrafter"/>
</dbReference>
<dbReference type="PROSITE" id="PS50132">
    <property type="entry name" value="RGS"/>
    <property type="match status" value="1"/>
</dbReference>
<dbReference type="PANTHER" id="PTHR24355">
    <property type="entry name" value="G PROTEIN-COUPLED RECEPTOR KINASE/RIBOSOMAL PROTEIN S6 KINASE"/>
    <property type="match status" value="1"/>
</dbReference>
<reference evidence="16" key="3">
    <citation type="submission" date="2025-09" db="UniProtKB">
        <authorList>
            <consortium name="Ensembl"/>
        </authorList>
    </citation>
    <scope>IDENTIFICATION</scope>
</reference>
<name>A0A8C9W3U4_SCLFO</name>
<dbReference type="InterPro" id="IPR008271">
    <property type="entry name" value="Ser/Thr_kinase_AS"/>
</dbReference>
<evidence type="ECO:0000256" key="2">
    <source>
        <dbReference type="ARBA" id="ARBA00009793"/>
    </source>
</evidence>
<dbReference type="Gene3D" id="1.10.167.10">
    <property type="entry name" value="Regulator of G-protein Signalling 4, domain 2"/>
    <property type="match status" value="1"/>
</dbReference>
<feature type="binding site" evidence="10">
    <location>
        <position position="213"/>
    </location>
    <ligand>
        <name>ATP</name>
        <dbReference type="ChEBI" id="CHEBI:30616"/>
    </ligand>
</feature>
<evidence type="ECO:0000256" key="7">
    <source>
        <dbReference type="ARBA" id="ARBA00022777"/>
    </source>
</evidence>
<dbReference type="InterPro" id="IPR036305">
    <property type="entry name" value="RGS_sf"/>
</dbReference>
<dbReference type="PROSITE" id="PS00108">
    <property type="entry name" value="PROTEIN_KINASE_ST"/>
    <property type="match status" value="1"/>
</dbReference>
<keyword evidence="8 10" id="KW-0067">ATP-binding</keyword>
<dbReference type="PROSITE" id="PS50011">
    <property type="entry name" value="PROTEIN_KINASE_DOM"/>
    <property type="match status" value="1"/>
</dbReference>
<dbReference type="PROSITE" id="PS00107">
    <property type="entry name" value="PROTEIN_KINASE_ATP"/>
    <property type="match status" value="1"/>
</dbReference>
<dbReference type="Pfam" id="PF00615">
    <property type="entry name" value="RGS"/>
    <property type="match status" value="1"/>
</dbReference>